<keyword evidence="5" id="KW-1185">Reference proteome</keyword>
<gene>
    <name evidence="4" type="ORF">BCR38DRAFT_507464</name>
</gene>
<feature type="repeat" description="ANK" evidence="3">
    <location>
        <begin position="46"/>
        <end position="70"/>
    </location>
</feature>
<evidence type="ECO:0000256" key="1">
    <source>
        <dbReference type="ARBA" id="ARBA00022737"/>
    </source>
</evidence>
<evidence type="ECO:0000313" key="4">
    <source>
        <dbReference type="EMBL" id="ORY68525.1"/>
    </source>
</evidence>
<dbReference type="GO" id="GO:0004842">
    <property type="term" value="F:ubiquitin-protein transferase activity"/>
    <property type="evidence" value="ECO:0007669"/>
    <property type="project" value="TreeGrafter"/>
</dbReference>
<dbReference type="PROSITE" id="PS50088">
    <property type="entry name" value="ANK_REPEAT"/>
    <property type="match status" value="1"/>
</dbReference>
<dbReference type="OrthoDB" id="433924at2759"/>
<dbReference type="RefSeq" id="XP_040718812.1">
    <property type="nucleotide sequence ID" value="XM_040864953.1"/>
</dbReference>
<dbReference type="Gene3D" id="1.25.40.20">
    <property type="entry name" value="Ankyrin repeat-containing domain"/>
    <property type="match status" value="1"/>
</dbReference>
<dbReference type="SUPFAM" id="SSF48403">
    <property type="entry name" value="Ankyrin repeat"/>
    <property type="match status" value="1"/>
</dbReference>
<dbReference type="PANTHER" id="PTHR24171">
    <property type="entry name" value="ANKYRIN REPEAT DOMAIN-CONTAINING PROTEIN 39-RELATED"/>
    <property type="match status" value="1"/>
</dbReference>
<reference evidence="4 5" key="1">
    <citation type="submission" date="2016-07" db="EMBL/GenBank/DDBJ databases">
        <title>Pervasive Adenine N6-methylation of Active Genes in Fungi.</title>
        <authorList>
            <consortium name="DOE Joint Genome Institute"/>
            <person name="Mondo S.J."/>
            <person name="Dannebaum R.O."/>
            <person name="Kuo R.C."/>
            <person name="Labutti K."/>
            <person name="Haridas S."/>
            <person name="Kuo A."/>
            <person name="Salamov A."/>
            <person name="Ahrendt S.R."/>
            <person name="Lipzen A."/>
            <person name="Sullivan W."/>
            <person name="Andreopoulos W.B."/>
            <person name="Clum A."/>
            <person name="Lindquist E."/>
            <person name="Daum C."/>
            <person name="Ramamoorthy G.K."/>
            <person name="Gryganskyi A."/>
            <person name="Culley D."/>
            <person name="Magnuson J.K."/>
            <person name="James T.Y."/>
            <person name="O'Malley M.A."/>
            <person name="Stajich J.E."/>
            <person name="Spatafora J.W."/>
            <person name="Visel A."/>
            <person name="Grigoriev I.V."/>
        </authorList>
    </citation>
    <scope>NUCLEOTIDE SEQUENCE [LARGE SCALE GENOMIC DNA]</scope>
    <source>
        <strain evidence="4 5">CBS 129021</strain>
    </source>
</reference>
<dbReference type="EMBL" id="MCFJ01000003">
    <property type="protein sequence ID" value="ORY68525.1"/>
    <property type="molecule type" value="Genomic_DNA"/>
</dbReference>
<comment type="caution">
    <text evidence="4">The sequence shown here is derived from an EMBL/GenBank/DDBJ whole genome shotgun (WGS) entry which is preliminary data.</text>
</comment>
<organism evidence="4 5">
    <name type="scientific">Pseudomassariella vexata</name>
    <dbReference type="NCBI Taxonomy" id="1141098"/>
    <lineage>
        <taxon>Eukaryota</taxon>
        <taxon>Fungi</taxon>
        <taxon>Dikarya</taxon>
        <taxon>Ascomycota</taxon>
        <taxon>Pezizomycotina</taxon>
        <taxon>Sordariomycetes</taxon>
        <taxon>Xylariomycetidae</taxon>
        <taxon>Amphisphaeriales</taxon>
        <taxon>Pseudomassariaceae</taxon>
        <taxon>Pseudomassariella</taxon>
    </lineage>
</organism>
<dbReference type="PANTHER" id="PTHR24171:SF8">
    <property type="entry name" value="BRCA1-ASSOCIATED RING DOMAIN PROTEIN 1"/>
    <property type="match status" value="1"/>
</dbReference>
<proteinExistence type="predicted"/>
<accession>A0A1Y2ECG7</accession>
<keyword evidence="1" id="KW-0677">Repeat</keyword>
<sequence length="590" mass="67112">MAQSRSAAAKHQGLHLIHVAYLRGDEETVIKELRRNHRRLYERTRDRSTPLMLAALMGHDTIVKLLLKEGGVRLQRKPRAAYHKAEDSQGLRALDYAEETQLMKRKRFHFLRHNMGSEHPLAIDRRAEIRRMLSMLPRALLQLNNAEHTSIFIGKSGSKILTFALVDVQETGQTIGKQKTPALIKVRSENLALKYTLSGTKFDNGAKKPEPEHQGRFLAGHCEPQLSSWSALESVRVLHNKPKNTSISWLVKRLGTLRGAILGDARNIVIQIDDAPYTPGSQRRDAILPEFPEMKFVPLQPKVKGAVFGTYEEELDQIGFDNKAVERVANKINPERCMNMEQSESAQALSSILSGPNYATESRYPEEDDEYESDATMTEEYPTDDASAMAVPELEEGIPQNAITQPNREQQPGSLLLDRSEVRTPQRPIRCEMNQLFDRISKSEEVSKLKLQEFRFPGFMFDDRLYAQRTLYRTPLCRKALKGKAQSYPYDSRRFVAKSNSIEKRQFHGSFVDNHDEVRPHIGRRAFAFDSFSTRKGMDDNHGLHTREGLKGNYGLHGTRRGGICRNLSGLLMGRMLGRIVQTEARTNPQ</sequence>
<evidence type="ECO:0000256" key="2">
    <source>
        <dbReference type="ARBA" id="ARBA00023043"/>
    </source>
</evidence>
<evidence type="ECO:0000313" key="5">
    <source>
        <dbReference type="Proteomes" id="UP000193689"/>
    </source>
</evidence>
<evidence type="ECO:0000256" key="3">
    <source>
        <dbReference type="PROSITE-ProRule" id="PRU00023"/>
    </source>
</evidence>
<keyword evidence="2 3" id="KW-0040">ANK repeat</keyword>
<dbReference type="Pfam" id="PF00023">
    <property type="entry name" value="Ank"/>
    <property type="match status" value="1"/>
</dbReference>
<dbReference type="PROSITE" id="PS50297">
    <property type="entry name" value="ANK_REP_REGION"/>
    <property type="match status" value="1"/>
</dbReference>
<dbReference type="GeneID" id="63781165"/>
<dbReference type="Proteomes" id="UP000193689">
    <property type="component" value="Unassembled WGS sequence"/>
</dbReference>
<dbReference type="InterPro" id="IPR002110">
    <property type="entry name" value="Ankyrin_rpt"/>
</dbReference>
<dbReference type="STRING" id="1141098.A0A1Y2ECG7"/>
<dbReference type="GO" id="GO:0085020">
    <property type="term" value="P:protein K6-linked ubiquitination"/>
    <property type="evidence" value="ECO:0007669"/>
    <property type="project" value="TreeGrafter"/>
</dbReference>
<dbReference type="InParanoid" id="A0A1Y2ECG7"/>
<dbReference type="InterPro" id="IPR036770">
    <property type="entry name" value="Ankyrin_rpt-contain_sf"/>
</dbReference>
<protein>
    <submittedName>
        <fullName evidence="4">Uncharacterized protein</fullName>
    </submittedName>
</protein>
<dbReference type="AlphaFoldDB" id="A0A1Y2ECG7"/>
<name>A0A1Y2ECG7_9PEZI</name>